<keyword evidence="5" id="KW-1185">Reference proteome</keyword>
<evidence type="ECO:0000259" key="3">
    <source>
        <dbReference type="PROSITE" id="PS51208"/>
    </source>
</evidence>
<dbReference type="InterPro" id="IPR006315">
    <property type="entry name" value="OM_autotransptr_brl_dom"/>
</dbReference>
<protein>
    <submittedName>
        <fullName evidence="4">Autotransporter domain-containing protein</fullName>
    </submittedName>
</protein>
<evidence type="ECO:0000313" key="4">
    <source>
        <dbReference type="EMBL" id="MFD3266375.1"/>
    </source>
</evidence>
<gene>
    <name evidence="4" type="ORF">OCL97_20730</name>
</gene>
<feature type="region of interest" description="Disordered" evidence="1">
    <location>
        <begin position="423"/>
        <end position="447"/>
    </location>
</feature>
<reference evidence="4 5" key="1">
    <citation type="submission" date="2022-09" db="EMBL/GenBank/DDBJ databases">
        <title>New species of Phenylobacterium.</title>
        <authorList>
            <person name="Mieszkin S."/>
        </authorList>
    </citation>
    <scope>NUCLEOTIDE SEQUENCE [LARGE SCALE GENOMIC DNA]</scope>
    <source>
        <strain evidence="4 5">HK31-G</strain>
    </source>
</reference>
<organism evidence="4 5">
    <name type="scientific">Phenylobacterium ferrooxidans</name>
    <dbReference type="NCBI Taxonomy" id="2982689"/>
    <lineage>
        <taxon>Bacteria</taxon>
        <taxon>Pseudomonadati</taxon>
        <taxon>Pseudomonadota</taxon>
        <taxon>Alphaproteobacteria</taxon>
        <taxon>Caulobacterales</taxon>
        <taxon>Caulobacteraceae</taxon>
        <taxon>Phenylobacterium</taxon>
    </lineage>
</organism>
<evidence type="ECO:0000256" key="1">
    <source>
        <dbReference type="SAM" id="MobiDB-lite"/>
    </source>
</evidence>
<accession>A0ABW6CWW5</accession>
<dbReference type="NCBIfam" id="TIGR01414">
    <property type="entry name" value="autotrans_barl"/>
    <property type="match status" value="1"/>
</dbReference>
<feature type="domain" description="Autotransporter" evidence="3">
    <location>
        <begin position="450"/>
        <end position="745"/>
    </location>
</feature>
<comment type="caution">
    <text evidence="4">The sequence shown here is derived from an EMBL/GenBank/DDBJ whole genome shotgun (WGS) entry which is preliminary data.</text>
</comment>
<proteinExistence type="predicted"/>
<feature type="compositionally biased region" description="Basic and acidic residues" evidence="1">
    <location>
        <begin position="432"/>
        <end position="442"/>
    </location>
</feature>
<dbReference type="RefSeq" id="WP_377371627.1">
    <property type="nucleotide sequence ID" value="NZ_JAOTJD010000055.1"/>
</dbReference>
<dbReference type="SMART" id="SM00869">
    <property type="entry name" value="Autotransporter"/>
    <property type="match status" value="1"/>
</dbReference>
<dbReference type="SUPFAM" id="SSF103515">
    <property type="entry name" value="Autotransporter"/>
    <property type="match status" value="1"/>
</dbReference>
<evidence type="ECO:0000256" key="2">
    <source>
        <dbReference type="SAM" id="SignalP"/>
    </source>
</evidence>
<feature type="chain" id="PRO_5047384545" evidence="2">
    <location>
        <begin position="24"/>
        <end position="745"/>
    </location>
</feature>
<name>A0ABW6CWW5_9CAUL</name>
<keyword evidence="2" id="KW-0732">Signal</keyword>
<dbReference type="Pfam" id="PF03797">
    <property type="entry name" value="Autotransporter"/>
    <property type="match status" value="1"/>
</dbReference>
<sequence length="745" mass="76291">MKNMFLIPPLSLALAALSTMAVAREVVVLPGVVSPVGVATGVDTQGPGTLTVGAQDINTGNDAGGGITTSAANTANIRFNNNSTVTGFVGATGSTFLNIAAGANGNTVTFNGPVYATTFTVTGSGTVNFNRGFTSNTGSTLDFAGDGFVNVGAGQTVKAALTNTAGANTGTLTLNNGSIFDGAVGAASGLKLVRVSGGNALITGQANAGTYTLDTNTLNVAGAFAIPVAGTINTTIFSPSLYGKIVPVGAATIGNALKVMVTVTGPIANGTSFNIVDATSGTTGSTVTATSNTLRYAFSAAPTVAGQVRITTTQIPLVDVVTPVVVPPVVPVVPGAPVVPVVPLPPAVSPVLPIVIAPVIDALPVTPTNVGVLTAITLLPSAPAIAAALAQLGPGTANLASPQVAFRATQRFQDLWASHLQGGQPSCAQDSQMRDREARRAADASACQVDDDRRPHLWMTGFGYERSPFSSDRQGDVAGYEGNESRIAGAMVAYDAPIGDNARAGLGLRYALSSIDGNNGGAGANPARSHGNISSYQATAYVGYAPGAWFLNGSIAYGFDDYSGFRHVAFTGVDSTAVADYSGSQFTAFATTGYHFGLGDGRTVVTPYATLQYTDLRTDAYTETGDPSLNLKVAAQQYDFLQSGLGVKISRDMPMAGPGIFRPEIHGKWLHSMSEEMMTNTAAFESGGPAFTVNGLKADADTFNVGAGFTYKSLGAWSVGAGYDYLWRTQNYSAHQLMVSFLLRL</sequence>
<dbReference type="Proteomes" id="UP001598130">
    <property type="component" value="Unassembled WGS sequence"/>
</dbReference>
<dbReference type="Gene3D" id="2.40.128.130">
    <property type="entry name" value="Autotransporter beta-domain"/>
    <property type="match status" value="1"/>
</dbReference>
<dbReference type="PROSITE" id="PS51208">
    <property type="entry name" value="AUTOTRANSPORTER"/>
    <property type="match status" value="1"/>
</dbReference>
<dbReference type="InterPro" id="IPR036709">
    <property type="entry name" value="Autotransporte_beta_dom_sf"/>
</dbReference>
<dbReference type="EMBL" id="JAOTJD010000055">
    <property type="protein sequence ID" value="MFD3266375.1"/>
    <property type="molecule type" value="Genomic_DNA"/>
</dbReference>
<evidence type="ECO:0000313" key="5">
    <source>
        <dbReference type="Proteomes" id="UP001598130"/>
    </source>
</evidence>
<dbReference type="InterPro" id="IPR005546">
    <property type="entry name" value="Autotransporte_beta"/>
</dbReference>
<feature type="signal peptide" evidence="2">
    <location>
        <begin position="1"/>
        <end position="23"/>
    </location>
</feature>